<dbReference type="GO" id="GO:0022857">
    <property type="term" value="F:transmembrane transporter activity"/>
    <property type="evidence" value="ECO:0007669"/>
    <property type="project" value="InterPro"/>
</dbReference>
<evidence type="ECO:0000256" key="1">
    <source>
        <dbReference type="ARBA" id="ARBA00004141"/>
    </source>
</evidence>
<dbReference type="InterPro" id="IPR036259">
    <property type="entry name" value="MFS_trans_sf"/>
</dbReference>
<keyword evidence="2 5" id="KW-0812">Transmembrane</keyword>
<feature type="transmembrane region" description="Helical" evidence="5">
    <location>
        <begin position="401"/>
        <end position="421"/>
    </location>
</feature>
<name>A0A815NRJ7_ADIRI</name>
<feature type="transmembrane region" description="Helical" evidence="5">
    <location>
        <begin position="376"/>
        <end position="395"/>
    </location>
</feature>
<evidence type="ECO:0008006" key="8">
    <source>
        <dbReference type="Google" id="ProtNLM"/>
    </source>
</evidence>
<feature type="transmembrane region" description="Helical" evidence="5">
    <location>
        <begin position="348"/>
        <end position="369"/>
    </location>
</feature>
<proteinExistence type="predicted"/>
<feature type="transmembrane region" description="Helical" evidence="5">
    <location>
        <begin position="433"/>
        <end position="459"/>
    </location>
</feature>
<evidence type="ECO:0000256" key="3">
    <source>
        <dbReference type="ARBA" id="ARBA00022989"/>
    </source>
</evidence>
<feature type="transmembrane region" description="Helical" evidence="5">
    <location>
        <begin position="129"/>
        <end position="147"/>
    </location>
</feature>
<feature type="transmembrane region" description="Helical" evidence="5">
    <location>
        <begin position="465"/>
        <end position="490"/>
    </location>
</feature>
<feature type="transmembrane region" description="Helical" evidence="5">
    <location>
        <begin position="310"/>
        <end position="336"/>
    </location>
</feature>
<evidence type="ECO:0000256" key="5">
    <source>
        <dbReference type="SAM" id="Phobius"/>
    </source>
</evidence>
<feature type="transmembrane region" description="Helical" evidence="5">
    <location>
        <begin position="154"/>
        <end position="173"/>
    </location>
</feature>
<feature type="transmembrane region" description="Helical" evidence="5">
    <location>
        <begin position="218"/>
        <end position="240"/>
    </location>
</feature>
<evidence type="ECO:0000256" key="4">
    <source>
        <dbReference type="ARBA" id="ARBA00023136"/>
    </source>
</evidence>
<evidence type="ECO:0000256" key="2">
    <source>
        <dbReference type="ARBA" id="ARBA00022692"/>
    </source>
</evidence>
<dbReference type="EMBL" id="CAJNOJ010000415">
    <property type="protein sequence ID" value="CAF1440215.1"/>
    <property type="molecule type" value="Genomic_DNA"/>
</dbReference>
<dbReference type="PANTHER" id="PTHR23507:SF1">
    <property type="entry name" value="FI18259P1-RELATED"/>
    <property type="match status" value="1"/>
</dbReference>
<dbReference type="PANTHER" id="PTHR23507">
    <property type="entry name" value="ZGC:174356"/>
    <property type="match status" value="1"/>
</dbReference>
<protein>
    <recommendedName>
        <fullName evidence="8">Proton-coupled folate transporter-like protein</fullName>
    </recommendedName>
</protein>
<reference evidence="6" key="1">
    <citation type="submission" date="2021-02" db="EMBL/GenBank/DDBJ databases">
        <authorList>
            <person name="Nowell W R."/>
        </authorList>
    </citation>
    <scope>NUCLEOTIDE SEQUENCE</scope>
</reference>
<feature type="transmembrane region" description="Helical" evidence="5">
    <location>
        <begin position="35"/>
        <end position="54"/>
    </location>
</feature>
<dbReference type="GO" id="GO:0016020">
    <property type="term" value="C:membrane"/>
    <property type="evidence" value="ECO:0007669"/>
    <property type="project" value="UniProtKB-SubCell"/>
</dbReference>
<accession>A0A815NRJ7</accession>
<evidence type="ECO:0000313" key="6">
    <source>
        <dbReference type="EMBL" id="CAF1440215.1"/>
    </source>
</evidence>
<gene>
    <name evidence="6" type="ORF">EDS130_LOCUS38817</name>
</gene>
<organism evidence="6 7">
    <name type="scientific">Adineta ricciae</name>
    <name type="common">Rotifer</name>
    <dbReference type="NCBI Taxonomy" id="249248"/>
    <lineage>
        <taxon>Eukaryota</taxon>
        <taxon>Metazoa</taxon>
        <taxon>Spiralia</taxon>
        <taxon>Gnathifera</taxon>
        <taxon>Rotifera</taxon>
        <taxon>Eurotatoria</taxon>
        <taxon>Bdelloidea</taxon>
        <taxon>Adinetida</taxon>
        <taxon>Adinetidae</taxon>
        <taxon>Adineta</taxon>
    </lineage>
</organism>
<dbReference type="AlphaFoldDB" id="A0A815NRJ7"/>
<dbReference type="InterPro" id="IPR011701">
    <property type="entry name" value="MFS"/>
</dbReference>
<dbReference type="Pfam" id="PF07690">
    <property type="entry name" value="MFS_1"/>
    <property type="match status" value="1"/>
</dbReference>
<feature type="transmembrane region" description="Helical" evidence="5">
    <location>
        <begin position="246"/>
        <end position="266"/>
    </location>
</feature>
<dbReference type="Gene3D" id="1.20.1250.20">
    <property type="entry name" value="MFS general substrate transporter like domains"/>
    <property type="match status" value="1"/>
</dbReference>
<sequence length="512" mass="57639">MYPRKYRLADPLNVTQREKLFQSTSSKSRHDRTTAILTPRWWLVLPCLTLIILIQSSDPLLMNDFIIRHYERRYGFDTSPGSQHKDCIKSQRTSSSSQSYWQFYSNDQNHPDYSKVQQDAASFHTKNSIVGLIPASLTFILFGANCDHIGRRPLIILPLIGKIIWYSSMLIIVHRNLSDTWILSARALDSIFGSGGLIMLGALAYVTDCTNTSNRPRAFLLTEAIMFLARIIPVLAIGIWLRYFQYTVPLSVCLSLSVIALIYAIFIQPESIENARTMSFFKQLTLIRFKYLINIVTVYTKKRSDNKRQLLILITIISILIQVAVFGYLSILSLYLYGQPLCLDALHVGLLSTAQAVLVFLWSIITALINKPFDNSYLPLFMGIFAIIGNLIILAFAKTIWLLYIGVCIGSLAFMIMPILRAKIVKQIEMNEYAIVFIAAGIIETIGHSAVGAAANSIYNATLKFLPGLVFLVFAGIAIITISIISYLAFLEQKISKNTNANRQNQPSVTHL</sequence>
<dbReference type="Proteomes" id="UP000663852">
    <property type="component" value="Unassembled WGS sequence"/>
</dbReference>
<feature type="transmembrane region" description="Helical" evidence="5">
    <location>
        <begin position="185"/>
        <end position="206"/>
    </location>
</feature>
<comment type="subcellular location">
    <subcellularLocation>
        <location evidence="1">Membrane</location>
        <topology evidence="1">Multi-pass membrane protein</topology>
    </subcellularLocation>
</comment>
<evidence type="ECO:0000313" key="7">
    <source>
        <dbReference type="Proteomes" id="UP000663852"/>
    </source>
</evidence>
<comment type="caution">
    <text evidence="6">The sequence shown here is derived from an EMBL/GenBank/DDBJ whole genome shotgun (WGS) entry which is preliminary data.</text>
</comment>
<keyword evidence="3 5" id="KW-1133">Transmembrane helix</keyword>
<keyword evidence="4 5" id="KW-0472">Membrane</keyword>
<dbReference type="OrthoDB" id="430300at2759"/>
<dbReference type="SUPFAM" id="SSF103473">
    <property type="entry name" value="MFS general substrate transporter"/>
    <property type="match status" value="1"/>
</dbReference>